<gene>
    <name evidence="9" type="ORF">PS3_4785</name>
</gene>
<dbReference type="GO" id="GO:0017118">
    <property type="term" value="F:lipoyltransferase activity"/>
    <property type="evidence" value="ECO:0007669"/>
    <property type="project" value="TreeGrafter"/>
</dbReference>
<feature type="domain" description="BPL/LPL catalytic" evidence="8">
    <location>
        <begin position="37"/>
        <end position="228"/>
    </location>
</feature>
<dbReference type="PATRIC" id="fig|1144300.3.peg.736"/>
<dbReference type="Proteomes" id="UP000004567">
    <property type="component" value="Unassembled WGS sequence"/>
</dbReference>
<dbReference type="GO" id="GO:0009249">
    <property type="term" value="P:protein lipoylation"/>
    <property type="evidence" value="ECO:0007669"/>
    <property type="project" value="InterPro"/>
</dbReference>
<dbReference type="GO" id="GO:0016979">
    <property type="term" value="F:lipoate-protein ligase activity"/>
    <property type="evidence" value="ECO:0007669"/>
    <property type="project" value="UniProtKB-EC"/>
</dbReference>
<comment type="pathway">
    <text evidence="2">Protein modification; protein lipoylation via exogenous pathway; protein N(6)-(lipoyl)lysine from lipoate: step 1/2.</text>
</comment>
<name>H4GJ81_9LACO</name>
<dbReference type="Gene3D" id="3.30.390.50">
    <property type="entry name" value="CO dehydrogenase flavoprotein, C-terminal domain"/>
    <property type="match status" value="1"/>
</dbReference>
<comment type="catalytic activity">
    <reaction evidence="7">
        <text>L-lysyl-[lipoyl-carrier protein] + (R)-lipoate + ATP = N(6)-[(R)-lipoyl]-L-lysyl-[lipoyl-carrier protein] + AMP + diphosphate + H(+)</text>
        <dbReference type="Rhea" id="RHEA:49288"/>
        <dbReference type="Rhea" id="RHEA-COMP:10500"/>
        <dbReference type="Rhea" id="RHEA-COMP:10502"/>
        <dbReference type="ChEBI" id="CHEBI:15378"/>
        <dbReference type="ChEBI" id="CHEBI:29969"/>
        <dbReference type="ChEBI" id="CHEBI:30616"/>
        <dbReference type="ChEBI" id="CHEBI:33019"/>
        <dbReference type="ChEBI" id="CHEBI:83088"/>
        <dbReference type="ChEBI" id="CHEBI:83099"/>
        <dbReference type="ChEBI" id="CHEBI:456215"/>
        <dbReference type="EC" id="6.3.1.20"/>
    </reaction>
</comment>
<evidence type="ECO:0000313" key="9">
    <source>
        <dbReference type="EMBL" id="EHS87036.1"/>
    </source>
</evidence>
<reference evidence="9 10" key="1">
    <citation type="journal article" date="2013" name="Genome Announc.">
        <title>Genome Sequence of Lactobacillus gastricus PS3, a Strain Isolated from Human Milk.</title>
        <authorList>
            <person name="Martin V."/>
            <person name="Cardenas N."/>
            <person name="Jimenez E."/>
            <person name="Maldonado A."/>
            <person name="Rodriguez J.M."/>
            <person name="Fernandez L."/>
        </authorList>
    </citation>
    <scope>NUCLEOTIDE SEQUENCE [LARGE SCALE GENOMIC DNA]</scope>
    <source>
        <strain evidence="9 10">PS3</strain>
    </source>
</reference>
<dbReference type="PROSITE" id="PS51733">
    <property type="entry name" value="BPL_LPL_CATALYTIC"/>
    <property type="match status" value="1"/>
</dbReference>
<evidence type="ECO:0000256" key="7">
    <source>
        <dbReference type="ARBA" id="ARBA00048037"/>
    </source>
</evidence>
<dbReference type="GO" id="GO:0005737">
    <property type="term" value="C:cytoplasm"/>
    <property type="evidence" value="ECO:0007669"/>
    <property type="project" value="TreeGrafter"/>
</dbReference>
<evidence type="ECO:0000256" key="3">
    <source>
        <dbReference type="ARBA" id="ARBA00012367"/>
    </source>
</evidence>
<dbReference type="SUPFAM" id="SSF55681">
    <property type="entry name" value="Class II aaRS and biotin synthetases"/>
    <property type="match status" value="1"/>
</dbReference>
<dbReference type="Pfam" id="PF21948">
    <property type="entry name" value="LplA-B_cat"/>
    <property type="match status" value="1"/>
</dbReference>
<dbReference type="SUPFAM" id="SSF82649">
    <property type="entry name" value="SufE/NifU"/>
    <property type="match status" value="1"/>
</dbReference>
<keyword evidence="4 9" id="KW-0436">Ligase</keyword>
<dbReference type="PANTHER" id="PTHR12561:SF3">
    <property type="entry name" value="LIPOYLTRANSFERASE 1, MITOCHONDRIAL"/>
    <property type="match status" value="1"/>
</dbReference>
<dbReference type="Pfam" id="PF10437">
    <property type="entry name" value="Lip_prot_lig_C"/>
    <property type="match status" value="1"/>
</dbReference>
<dbReference type="GO" id="GO:0005524">
    <property type="term" value="F:ATP binding"/>
    <property type="evidence" value="ECO:0007669"/>
    <property type="project" value="UniProtKB-KW"/>
</dbReference>
<dbReference type="NCBIfam" id="TIGR00545">
    <property type="entry name" value="lipoyltrans"/>
    <property type="match status" value="1"/>
</dbReference>
<dbReference type="Gene3D" id="3.30.930.10">
    <property type="entry name" value="Bira Bifunctional Protein, Domain 2"/>
    <property type="match status" value="1"/>
</dbReference>
<evidence type="ECO:0000259" key="8">
    <source>
        <dbReference type="PROSITE" id="PS51733"/>
    </source>
</evidence>
<comment type="caution">
    <text evidence="9">The sequence shown here is derived from an EMBL/GenBank/DDBJ whole genome shotgun (WGS) entry which is preliminary data.</text>
</comment>
<dbReference type="InterPro" id="IPR019491">
    <property type="entry name" value="Lipoate_protein_ligase_C"/>
</dbReference>
<dbReference type="AlphaFoldDB" id="H4GJ81"/>
<dbReference type="InterPro" id="IPR004562">
    <property type="entry name" value="LipoylTrfase_LipoateP_Ligase"/>
</dbReference>
<dbReference type="InterPro" id="IPR004143">
    <property type="entry name" value="BPL_LPL_catalytic"/>
</dbReference>
<dbReference type="PANTHER" id="PTHR12561">
    <property type="entry name" value="LIPOATE-PROTEIN LIGASE"/>
    <property type="match status" value="1"/>
</dbReference>
<dbReference type="EMBL" id="AICN01000029">
    <property type="protein sequence ID" value="EHS87036.1"/>
    <property type="molecule type" value="Genomic_DNA"/>
</dbReference>
<proteinExistence type="predicted"/>
<evidence type="ECO:0000256" key="4">
    <source>
        <dbReference type="ARBA" id="ARBA00022598"/>
    </source>
</evidence>
<evidence type="ECO:0000256" key="1">
    <source>
        <dbReference type="ARBA" id="ARBA00005085"/>
    </source>
</evidence>
<protein>
    <recommendedName>
        <fullName evidence="3">lipoate--protein ligase</fullName>
        <ecNumber evidence="3">6.3.1.20</ecNumber>
    </recommendedName>
</protein>
<keyword evidence="5" id="KW-0547">Nucleotide-binding</keyword>
<dbReference type="InterPro" id="IPR045864">
    <property type="entry name" value="aa-tRNA-synth_II/BPL/LPL"/>
</dbReference>
<keyword evidence="6" id="KW-0067">ATP-binding</keyword>
<comment type="pathway">
    <text evidence="1">Protein modification; protein lipoylation via exogenous pathway; protein N(6)-(lipoyl)lysine from lipoate: step 2/2.</text>
</comment>
<evidence type="ECO:0000256" key="6">
    <source>
        <dbReference type="ARBA" id="ARBA00022840"/>
    </source>
</evidence>
<dbReference type="EC" id="6.3.1.20" evidence="3"/>
<evidence type="ECO:0000256" key="2">
    <source>
        <dbReference type="ARBA" id="ARBA00005124"/>
    </source>
</evidence>
<evidence type="ECO:0000256" key="5">
    <source>
        <dbReference type="ARBA" id="ARBA00022741"/>
    </source>
</evidence>
<evidence type="ECO:0000313" key="10">
    <source>
        <dbReference type="Proteomes" id="UP000004567"/>
    </source>
</evidence>
<dbReference type="STRING" id="1144300.PS3_4785"/>
<dbReference type="CDD" id="cd16443">
    <property type="entry name" value="LplA"/>
    <property type="match status" value="1"/>
</dbReference>
<sequence length="351" mass="38860">MEEGSQMFLIDTSRHGEPVYDPIVNQSLDNYLINDLRLPGHGLIMYINDPAVIIGRFQNAYAEVNLPYLKEQGIKLVRRSSGGGAVYHDRGNIVFENIVVGDLSNYGDFKAIGEPIAQALRQLGIASAEVRGRNDIAVDGKKCSGMAMVKSGDAYAAGGTILFDLDQTVARQVLTPDRGKLESKGIKSVDARITNLKPYLPTQYQTWTSDDFKDYLLCALFEVDQVADIPTYHLTDEDWAIIDQRIADHYGQAAWNYGKNPGYQRYVSKHFPIGTISFNFSVQEQKISAIKVFGDFFTTGDPTKLESVLLGCGFDHDHLRASLSQVNLAANLGHVTVDEIIDLLMEDTNGN</sequence>
<dbReference type="UniPathway" id="UPA00537">
    <property type="reaction ID" value="UER00594"/>
</dbReference>
<organism evidence="9 10">
    <name type="scientific">Limosilactobacillus gastricus PS3</name>
    <dbReference type="NCBI Taxonomy" id="1144300"/>
    <lineage>
        <taxon>Bacteria</taxon>
        <taxon>Bacillati</taxon>
        <taxon>Bacillota</taxon>
        <taxon>Bacilli</taxon>
        <taxon>Lactobacillales</taxon>
        <taxon>Lactobacillaceae</taxon>
        <taxon>Limosilactobacillus</taxon>
    </lineage>
</organism>
<accession>H4GJ81</accession>